<keyword evidence="1" id="KW-0472">Membrane</keyword>
<keyword evidence="3" id="KW-1185">Reference proteome</keyword>
<dbReference type="EMBL" id="JAAGNN010000020">
    <property type="protein sequence ID" value="KAF4075781.1"/>
    <property type="molecule type" value="Genomic_DNA"/>
</dbReference>
<dbReference type="Proteomes" id="UP000593565">
    <property type="component" value="Unassembled WGS sequence"/>
</dbReference>
<comment type="caution">
    <text evidence="2">The sequence shown here is derived from an EMBL/GenBank/DDBJ whole genome shotgun (WGS) entry which is preliminary data.</text>
</comment>
<evidence type="ECO:0000256" key="1">
    <source>
        <dbReference type="SAM" id="Phobius"/>
    </source>
</evidence>
<gene>
    <name evidence="2" type="ORF">AMELA_G00222730</name>
</gene>
<evidence type="ECO:0000313" key="2">
    <source>
        <dbReference type="EMBL" id="KAF4075781.1"/>
    </source>
</evidence>
<accession>A0A7J6A0Q8</accession>
<keyword evidence="1" id="KW-1133">Transmembrane helix</keyword>
<dbReference type="AlphaFoldDB" id="A0A7J6A0Q8"/>
<organism evidence="2 3">
    <name type="scientific">Ameiurus melas</name>
    <name type="common">Black bullhead</name>
    <name type="synonym">Silurus melas</name>
    <dbReference type="NCBI Taxonomy" id="219545"/>
    <lineage>
        <taxon>Eukaryota</taxon>
        <taxon>Metazoa</taxon>
        <taxon>Chordata</taxon>
        <taxon>Craniata</taxon>
        <taxon>Vertebrata</taxon>
        <taxon>Euteleostomi</taxon>
        <taxon>Actinopterygii</taxon>
        <taxon>Neopterygii</taxon>
        <taxon>Teleostei</taxon>
        <taxon>Ostariophysi</taxon>
        <taxon>Siluriformes</taxon>
        <taxon>Ictaluridae</taxon>
        <taxon>Ameiurus</taxon>
    </lineage>
</organism>
<protein>
    <submittedName>
        <fullName evidence="2">Uncharacterized protein</fullName>
    </submittedName>
</protein>
<feature type="transmembrane region" description="Helical" evidence="1">
    <location>
        <begin position="58"/>
        <end position="79"/>
    </location>
</feature>
<keyword evidence="1" id="KW-0812">Transmembrane</keyword>
<sequence>MIYGQVLAVLQGFNLFITQLIKILHCDLFWVFCINLNMLVLLFHTQNHGVCVYAKPSIFVSFLSLSPSALNLPVCTLLFEKFGHISHSSEG</sequence>
<feature type="non-terminal residue" evidence="2">
    <location>
        <position position="91"/>
    </location>
</feature>
<name>A0A7J6A0Q8_AMEME</name>
<reference evidence="2 3" key="1">
    <citation type="submission" date="2020-02" db="EMBL/GenBank/DDBJ databases">
        <title>A chromosome-scale genome assembly of the black bullhead catfish (Ameiurus melas).</title>
        <authorList>
            <person name="Wen M."/>
            <person name="Zham M."/>
            <person name="Cabau C."/>
            <person name="Klopp C."/>
            <person name="Donnadieu C."/>
            <person name="Roques C."/>
            <person name="Bouchez O."/>
            <person name="Lampietro C."/>
            <person name="Jouanno E."/>
            <person name="Herpin A."/>
            <person name="Louis A."/>
            <person name="Berthelot C."/>
            <person name="Parey E."/>
            <person name="Roest-Crollius H."/>
            <person name="Braasch I."/>
            <person name="Postlethwait J."/>
            <person name="Robinson-Rechavi M."/>
            <person name="Echchiki A."/>
            <person name="Begum T."/>
            <person name="Montfort J."/>
            <person name="Schartl M."/>
            <person name="Bobe J."/>
            <person name="Guiguen Y."/>
        </authorList>
    </citation>
    <scope>NUCLEOTIDE SEQUENCE [LARGE SCALE GENOMIC DNA]</scope>
    <source>
        <strain evidence="2">M_S1</strain>
        <tissue evidence="2">Blood</tissue>
    </source>
</reference>
<evidence type="ECO:0000313" key="3">
    <source>
        <dbReference type="Proteomes" id="UP000593565"/>
    </source>
</evidence>
<feature type="transmembrane region" description="Helical" evidence="1">
    <location>
        <begin position="28"/>
        <end position="46"/>
    </location>
</feature>
<proteinExistence type="predicted"/>